<accession>A0AA38C5V9</accession>
<feature type="non-terminal residue" evidence="2">
    <location>
        <position position="56"/>
    </location>
</feature>
<name>A0AA38C5V9_TAXCH</name>
<dbReference type="AlphaFoldDB" id="A0AA38C5V9"/>
<proteinExistence type="predicted"/>
<dbReference type="Proteomes" id="UP000824469">
    <property type="component" value="Unassembled WGS sequence"/>
</dbReference>
<dbReference type="EMBL" id="JAHRHJ020000455">
    <property type="protein sequence ID" value="KAH9294035.1"/>
    <property type="molecule type" value="Genomic_DNA"/>
</dbReference>
<evidence type="ECO:0008006" key="4">
    <source>
        <dbReference type="Google" id="ProtNLM"/>
    </source>
</evidence>
<feature type="region of interest" description="Disordered" evidence="1">
    <location>
        <begin position="1"/>
        <end position="56"/>
    </location>
</feature>
<reference evidence="2 3" key="1">
    <citation type="journal article" date="2021" name="Nat. Plants">
        <title>The Taxus genome provides insights into paclitaxel biosynthesis.</title>
        <authorList>
            <person name="Xiong X."/>
            <person name="Gou J."/>
            <person name="Liao Q."/>
            <person name="Li Y."/>
            <person name="Zhou Q."/>
            <person name="Bi G."/>
            <person name="Li C."/>
            <person name="Du R."/>
            <person name="Wang X."/>
            <person name="Sun T."/>
            <person name="Guo L."/>
            <person name="Liang H."/>
            <person name="Lu P."/>
            <person name="Wu Y."/>
            <person name="Zhang Z."/>
            <person name="Ro D.K."/>
            <person name="Shang Y."/>
            <person name="Huang S."/>
            <person name="Yan J."/>
        </authorList>
    </citation>
    <scope>NUCLEOTIDE SEQUENCE [LARGE SCALE GENOMIC DNA]</scope>
    <source>
        <strain evidence="2">Ta-2019</strain>
    </source>
</reference>
<evidence type="ECO:0000313" key="2">
    <source>
        <dbReference type="EMBL" id="KAH9294035.1"/>
    </source>
</evidence>
<feature type="compositionally biased region" description="Basic and acidic residues" evidence="1">
    <location>
        <begin position="8"/>
        <end position="21"/>
    </location>
</feature>
<comment type="caution">
    <text evidence="2">The sequence shown here is derived from an EMBL/GenBank/DDBJ whole genome shotgun (WGS) entry which is preliminary data.</text>
</comment>
<sequence length="56" mass="6170">MIPTPKKKTGEDSVQEEKEVGDQQPLTVEEVRDQSESMDGIEDQGGLIEPGTQEEP</sequence>
<keyword evidence="3" id="KW-1185">Reference proteome</keyword>
<organism evidence="2 3">
    <name type="scientific">Taxus chinensis</name>
    <name type="common">Chinese yew</name>
    <name type="synonym">Taxus wallichiana var. chinensis</name>
    <dbReference type="NCBI Taxonomy" id="29808"/>
    <lineage>
        <taxon>Eukaryota</taxon>
        <taxon>Viridiplantae</taxon>
        <taxon>Streptophyta</taxon>
        <taxon>Embryophyta</taxon>
        <taxon>Tracheophyta</taxon>
        <taxon>Spermatophyta</taxon>
        <taxon>Pinopsida</taxon>
        <taxon>Pinidae</taxon>
        <taxon>Conifers II</taxon>
        <taxon>Cupressales</taxon>
        <taxon>Taxaceae</taxon>
        <taxon>Taxus</taxon>
    </lineage>
</organism>
<gene>
    <name evidence="2" type="ORF">KI387_040756</name>
</gene>
<evidence type="ECO:0000256" key="1">
    <source>
        <dbReference type="SAM" id="MobiDB-lite"/>
    </source>
</evidence>
<evidence type="ECO:0000313" key="3">
    <source>
        <dbReference type="Proteomes" id="UP000824469"/>
    </source>
</evidence>
<protein>
    <recommendedName>
        <fullName evidence="4">GAGE domain-containing protein</fullName>
    </recommendedName>
</protein>